<evidence type="ECO:0000256" key="1">
    <source>
        <dbReference type="ARBA" id="ARBA00001931"/>
    </source>
</evidence>
<keyword evidence="4 8" id="KW-0479">Metal-binding</keyword>
<evidence type="ECO:0000256" key="4">
    <source>
        <dbReference type="ARBA" id="ARBA00022723"/>
    </source>
</evidence>
<dbReference type="EMBL" id="CP063849">
    <property type="protein sequence ID" value="QOY91981.1"/>
    <property type="molecule type" value="Genomic_DNA"/>
</dbReference>
<evidence type="ECO:0000313" key="11">
    <source>
        <dbReference type="Proteomes" id="UP000593892"/>
    </source>
</evidence>
<dbReference type="GO" id="GO:0020037">
    <property type="term" value="F:heme binding"/>
    <property type="evidence" value="ECO:0007669"/>
    <property type="project" value="InterPro"/>
</dbReference>
<dbReference type="InterPro" id="IPR036909">
    <property type="entry name" value="Cyt_c-like_dom_sf"/>
</dbReference>
<dbReference type="AlphaFoldDB" id="A0A7S7NY80"/>
<dbReference type="GO" id="GO:0046872">
    <property type="term" value="F:metal ion binding"/>
    <property type="evidence" value="ECO:0007669"/>
    <property type="project" value="UniProtKB-KW"/>
</dbReference>
<dbReference type="Gene3D" id="2.140.10.10">
    <property type="entry name" value="Quinoprotein alcohol dehydrogenase-like superfamily"/>
    <property type="match status" value="1"/>
</dbReference>
<dbReference type="Gene3D" id="1.10.760.10">
    <property type="entry name" value="Cytochrome c-like domain"/>
    <property type="match status" value="1"/>
</dbReference>
<keyword evidence="7 8" id="KW-0408">Iron</keyword>
<evidence type="ECO:0000259" key="9">
    <source>
        <dbReference type="PROSITE" id="PS51007"/>
    </source>
</evidence>
<dbReference type="InterPro" id="IPR018391">
    <property type="entry name" value="PQQ_b-propeller_rpt"/>
</dbReference>
<evidence type="ECO:0000256" key="6">
    <source>
        <dbReference type="ARBA" id="ARBA00023002"/>
    </source>
</evidence>
<evidence type="ECO:0000256" key="2">
    <source>
        <dbReference type="ARBA" id="ARBA00008156"/>
    </source>
</evidence>
<dbReference type="SUPFAM" id="SSF50998">
    <property type="entry name" value="Quinoprotein alcohol dehydrogenase-like"/>
    <property type="match status" value="1"/>
</dbReference>
<dbReference type="PROSITE" id="PS51007">
    <property type="entry name" value="CYTC"/>
    <property type="match status" value="1"/>
</dbReference>
<dbReference type="GO" id="GO:0009055">
    <property type="term" value="F:electron transfer activity"/>
    <property type="evidence" value="ECO:0007669"/>
    <property type="project" value="InterPro"/>
</dbReference>
<keyword evidence="3 8" id="KW-0349">Heme</keyword>
<keyword evidence="11" id="KW-1185">Reference proteome</keyword>
<dbReference type="Proteomes" id="UP000593892">
    <property type="component" value="Chromosome"/>
</dbReference>
<feature type="domain" description="Cytochrome c" evidence="9">
    <location>
        <begin position="1"/>
        <end position="77"/>
    </location>
</feature>
<dbReference type="GO" id="GO:0016491">
    <property type="term" value="F:oxidoreductase activity"/>
    <property type="evidence" value="ECO:0007669"/>
    <property type="project" value="UniProtKB-KW"/>
</dbReference>
<dbReference type="SMART" id="SM00564">
    <property type="entry name" value="PQQ"/>
    <property type="match status" value="7"/>
</dbReference>
<dbReference type="InterPro" id="IPR011047">
    <property type="entry name" value="Quinoprotein_ADH-like_sf"/>
</dbReference>
<dbReference type="Pfam" id="PF01011">
    <property type="entry name" value="PQQ"/>
    <property type="match status" value="2"/>
</dbReference>
<reference evidence="10 11" key="1">
    <citation type="submission" date="2020-10" db="EMBL/GenBank/DDBJ databases">
        <title>Complete genome sequence of Paludibaculum fermentans P105T, a facultatively anaerobic acidobacterium capable of dissimilatory Fe(III) reduction.</title>
        <authorList>
            <person name="Dedysh S.N."/>
            <person name="Beletsky A.V."/>
            <person name="Kulichevskaya I.S."/>
            <person name="Mardanov A.V."/>
            <person name="Ravin N.V."/>
        </authorList>
    </citation>
    <scope>NUCLEOTIDE SEQUENCE [LARGE SCALE GENOMIC DNA]</scope>
    <source>
        <strain evidence="10 11">P105</strain>
    </source>
</reference>
<dbReference type="SUPFAM" id="SSF46626">
    <property type="entry name" value="Cytochrome c"/>
    <property type="match status" value="1"/>
</dbReference>
<dbReference type="InterPro" id="IPR002372">
    <property type="entry name" value="PQQ_rpt_dom"/>
</dbReference>
<proteinExistence type="inferred from homology"/>
<name>A0A7S7NY80_PALFE</name>
<accession>A0A7S7NY80</accession>
<evidence type="ECO:0000256" key="8">
    <source>
        <dbReference type="PROSITE-ProRule" id="PRU00433"/>
    </source>
</evidence>
<evidence type="ECO:0000313" key="10">
    <source>
        <dbReference type="EMBL" id="QOY91981.1"/>
    </source>
</evidence>
<dbReference type="KEGG" id="pfer:IRI77_11660"/>
<evidence type="ECO:0000256" key="5">
    <source>
        <dbReference type="ARBA" id="ARBA00022729"/>
    </source>
</evidence>
<gene>
    <name evidence="10" type="ORF">IRI77_11660</name>
</gene>
<keyword evidence="5" id="KW-0732">Signal</keyword>
<dbReference type="Pfam" id="PF13442">
    <property type="entry name" value="Cytochrome_CBB3"/>
    <property type="match status" value="1"/>
</dbReference>
<comment type="similarity">
    <text evidence="2">Belongs to the bacterial PQQ dehydrogenase family.</text>
</comment>
<protein>
    <submittedName>
        <fullName evidence="10">PQQ-binding-like beta-propeller repeat protein</fullName>
    </submittedName>
</protein>
<dbReference type="InterPro" id="IPR009056">
    <property type="entry name" value="Cyt_c-like_dom"/>
</dbReference>
<comment type="cofactor">
    <cofactor evidence="1">
        <name>pyrroloquinoline quinone</name>
        <dbReference type="ChEBI" id="CHEBI:58442"/>
    </cofactor>
</comment>
<dbReference type="PANTHER" id="PTHR32303">
    <property type="entry name" value="QUINOPROTEIN ALCOHOL DEHYDROGENASE (CYTOCHROME C)"/>
    <property type="match status" value="1"/>
</dbReference>
<organism evidence="10 11">
    <name type="scientific">Paludibaculum fermentans</name>
    <dbReference type="NCBI Taxonomy" id="1473598"/>
    <lineage>
        <taxon>Bacteria</taxon>
        <taxon>Pseudomonadati</taxon>
        <taxon>Acidobacteriota</taxon>
        <taxon>Terriglobia</taxon>
        <taxon>Bryobacterales</taxon>
        <taxon>Bryobacteraceae</taxon>
        <taxon>Paludibaculum</taxon>
    </lineage>
</organism>
<sequence length="575" mass="62102">MLAQQPFATHCAGCHGGDGRGTAKGPGLAMNPRIAVQSAEQLRAYLQRGNLSAGMPSFADLSPADLQALARHLLRLNVETIVPPAPAADAARKTTWGPPQPGDWRSYNGDDSANRYSPLKQITTANVQSLKLKWVFPLQYFGLEVTPLAADGVLYVTGPNQVYALDALTGNPLWSYSRPLSPGMVGDARLGTNRGVALLEGRLFFVTDNAHLLALDRATGQLLWDSPMAPASDEKHHYGGTIVPLIVNGTVIAGVAGGDEGIRGFVAAFRPDTGALVWRHWTIPRRGEPGIETWQGKEPLYGGGSTWLTGSYDKASDTLYWATGNPWPDGDDRDRPGDNLYTNCVLALDATTGALKWHYQFTPHDVKDRDATEPNVLVDTVYQGKPSKLLLHADRNGFFYVLDRTNGKVLLAKPFLRRVDWASSIDAQGRPVVVDPRGCPSDAANWDSTAFSPLTGLYYLIALEECTGKPTGYPDQTGQRYLRALNIETGAIVWELPQPGAARAKTWTGVLATAGGLLFYGRPNGGFAAVDQRNGNTLWNFPTNVRMKASPMTFTVGGKQYVAVAAGPNILCFGL</sequence>
<keyword evidence="6" id="KW-0560">Oxidoreductase</keyword>
<evidence type="ECO:0000256" key="3">
    <source>
        <dbReference type="ARBA" id="ARBA00022617"/>
    </source>
</evidence>
<evidence type="ECO:0000256" key="7">
    <source>
        <dbReference type="ARBA" id="ARBA00023004"/>
    </source>
</evidence>